<comment type="caution">
    <text evidence="1">The sequence shown here is derived from an EMBL/GenBank/DDBJ whole genome shotgun (WGS) entry which is preliminary data.</text>
</comment>
<evidence type="ECO:0000313" key="1">
    <source>
        <dbReference type="EMBL" id="MCP1998207.1"/>
    </source>
</evidence>
<evidence type="ECO:0000313" key="2">
    <source>
        <dbReference type="Proteomes" id="UP001205486"/>
    </source>
</evidence>
<gene>
    <name evidence="1" type="ORF">J2S34_000629</name>
</gene>
<proteinExistence type="predicted"/>
<accession>A0ACC6AG61</accession>
<organism evidence="1 2">
    <name type="scientific">Nitrobacter winogradskyi</name>
    <name type="common">Nitrobacter agilis</name>
    <dbReference type="NCBI Taxonomy" id="913"/>
    <lineage>
        <taxon>Bacteria</taxon>
        <taxon>Pseudomonadati</taxon>
        <taxon>Pseudomonadota</taxon>
        <taxon>Alphaproteobacteria</taxon>
        <taxon>Hyphomicrobiales</taxon>
        <taxon>Nitrobacteraceae</taxon>
        <taxon>Nitrobacter</taxon>
    </lineage>
</organism>
<name>A0ACC6AG61_NITWI</name>
<keyword evidence="2" id="KW-1185">Reference proteome</keyword>
<protein>
    <submittedName>
        <fullName evidence="1">Uncharacterized protein</fullName>
    </submittedName>
</protein>
<reference evidence="1" key="1">
    <citation type="submission" date="2022-03" db="EMBL/GenBank/DDBJ databases">
        <title>Interactions between chemoautotrophic and heterotrophic bacteria.</title>
        <authorList>
            <person name="Santoro A."/>
        </authorList>
    </citation>
    <scope>NUCLEOTIDE SEQUENCE</scope>
    <source>
        <strain evidence="1">Nb-106</strain>
    </source>
</reference>
<dbReference type="Proteomes" id="UP001205486">
    <property type="component" value="Unassembled WGS sequence"/>
</dbReference>
<sequence>MKKIILATSLMLGAALLSTPSMAVPAAPGAIPSPTAIQPVQFFYGGRNYCWYNMGWRGPGFYWCGFASRRGMGWGGGAGWRGWDHRGGRHFGGPPHRHGPGMHHGPGTHRGPGPHNSPGMHRGDRGPIPPGRVPGRHGGGHGGRY</sequence>
<dbReference type="EMBL" id="JALJZS010000001">
    <property type="protein sequence ID" value="MCP1998207.1"/>
    <property type="molecule type" value="Genomic_DNA"/>
</dbReference>